<organism evidence="1 2">
    <name type="scientific">Pseudomonas cremoricolorata</name>
    <dbReference type="NCBI Taxonomy" id="157783"/>
    <lineage>
        <taxon>Bacteria</taxon>
        <taxon>Pseudomonadati</taxon>
        <taxon>Pseudomonadota</taxon>
        <taxon>Gammaproteobacteria</taxon>
        <taxon>Pseudomonadales</taxon>
        <taxon>Pseudomonadaceae</taxon>
        <taxon>Pseudomonas</taxon>
    </lineage>
</organism>
<dbReference type="AlphaFoldDB" id="A0A089WNA7"/>
<sequence>MRYIAVNASNNYDESNKTRYATQEEADARARDILGLAPSAQVFVAQVLKEYSAHVSIIAKDPLEPASDLQPPVDESAA</sequence>
<dbReference type="OrthoDB" id="7021631at2"/>
<accession>A0A089WNA7</accession>
<dbReference type="KEGG" id="psw:LK03_16485"/>
<reference evidence="1 2" key="1">
    <citation type="submission" date="2014-09" db="EMBL/GenBank/DDBJ databases">
        <authorList>
            <person name="Chan K.-G."/>
        </authorList>
    </citation>
    <scope>NUCLEOTIDE SEQUENCE [LARGE SCALE GENOMIC DNA]</scope>
    <source>
        <strain evidence="1 2">ND07</strain>
    </source>
</reference>
<dbReference type="RefSeq" id="WP_038413397.1">
    <property type="nucleotide sequence ID" value="NZ_CP009455.1"/>
</dbReference>
<dbReference type="EMBL" id="CP009455">
    <property type="protein sequence ID" value="AIR90765.1"/>
    <property type="molecule type" value="Genomic_DNA"/>
</dbReference>
<protein>
    <submittedName>
        <fullName evidence="1">Prophage PssSM-02</fullName>
    </submittedName>
</protein>
<keyword evidence="2" id="KW-1185">Reference proteome</keyword>
<gene>
    <name evidence="1" type="ORF">LK03_16485</name>
</gene>
<proteinExistence type="predicted"/>
<name>A0A089WNA7_9PSED</name>
<dbReference type="STRING" id="157783.LK03_16485"/>
<evidence type="ECO:0000313" key="1">
    <source>
        <dbReference type="EMBL" id="AIR90765.1"/>
    </source>
</evidence>
<evidence type="ECO:0000313" key="2">
    <source>
        <dbReference type="Proteomes" id="UP000029493"/>
    </source>
</evidence>
<dbReference type="Proteomes" id="UP000029493">
    <property type="component" value="Chromosome"/>
</dbReference>